<dbReference type="PANTHER" id="PTHR35519">
    <property type="entry name" value="MEMBRANE PROTEINS"/>
    <property type="match status" value="1"/>
</dbReference>
<organism evidence="2 3">
    <name type="scientific">Suhomyces tanzawaensis NRRL Y-17324</name>
    <dbReference type="NCBI Taxonomy" id="984487"/>
    <lineage>
        <taxon>Eukaryota</taxon>
        <taxon>Fungi</taxon>
        <taxon>Dikarya</taxon>
        <taxon>Ascomycota</taxon>
        <taxon>Saccharomycotina</taxon>
        <taxon>Pichiomycetes</taxon>
        <taxon>Debaryomycetaceae</taxon>
        <taxon>Suhomyces</taxon>
    </lineage>
</organism>
<proteinExistence type="predicted"/>
<evidence type="ECO:0000313" key="2">
    <source>
        <dbReference type="EMBL" id="ODV77982.1"/>
    </source>
</evidence>
<gene>
    <name evidence="2" type="ORF">CANTADRAFT_38893</name>
</gene>
<name>A0A1E4SF08_9ASCO</name>
<evidence type="ECO:0000313" key="3">
    <source>
        <dbReference type="Proteomes" id="UP000094285"/>
    </source>
</evidence>
<dbReference type="EMBL" id="KV453914">
    <property type="protein sequence ID" value="ODV77982.1"/>
    <property type="molecule type" value="Genomic_DNA"/>
</dbReference>
<dbReference type="Pfam" id="PF13430">
    <property type="entry name" value="DUF4112"/>
    <property type="match status" value="1"/>
</dbReference>
<feature type="transmembrane region" description="Helical" evidence="1">
    <location>
        <begin position="122"/>
        <end position="145"/>
    </location>
</feature>
<dbReference type="PANTHER" id="PTHR35519:SF2">
    <property type="entry name" value="PH DOMAIN PROTEIN"/>
    <property type="match status" value="1"/>
</dbReference>
<feature type="non-terminal residue" evidence="2">
    <location>
        <position position="211"/>
    </location>
</feature>
<dbReference type="InterPro" id="IPR025187">
    <property type="entry name" value="DUF4112"/>
</dbReference>
<keyword evidence="3" id="KW-1185">Reference proteome</keyword>
<sequence>MASFILKYFTNRILKDNQLNRFGVEDPYHEYIPSDASGRGKLKKIPRRIPEGLSANDIGVLNQFKKKAYRYDMWFGFLGVKFGWTNIVGVVPVVGTIISTYWSLGLLVLARRLDDGFPLDLQLLFVFNILVDFCLGLIPIVGDLIEIGYKSNSRNYLLLEKHLIRVGEKNKGLISKEEVRPGFINDKIQPFVDENVKPGALKAGEHLKSLI</sequence>
<dbReference type="OrthoDB" id="2103474at2759"/>
<dbReference type="AlphaFoldDB" id="A0A1E4SF08"/>
<dbReference type="GeneID" id="30982911"/>
<evidence type="ECO:0008006" key="4">
    <source>
        <dbReference type="Google" id="ProtNLM"/>
    </source>
</evidence>
<reference evidence="3" key="1">
    <citation type="submission" date="2016-05" db="EMBL/GenBank/DDBJ databases">
        <title>Comparative genomics of biotechnologically important yeasts.</title>
        <authorList>
            <consortium name="DOE Joint Genome Institute"/>
            <person name="Riley R."/>
            <person name="Haridas S."/>
            <person name="Wolfe K.H."/>
            <person name="Lopes M.R."/>
            <person name="Hittinger C.T."/>
            <person name="Goker M."/>
            <person name="Salamov A."/>
            <person name="Wisecaver J."/>
            <person name="Long T.M."/>
            <person name="Aerts A.L."/>
            <person name="Barry K."/>
            <person name="Choi C."/>
            <person name="Clum A."/>
            <person name="Coughlan A.Y."/>
            <person name="Deshpande S."/>
            <person name="Douglass A.P."/>
            <person name="Hanson S.J."/>
            <person name="Klenk H.-P."/>
            <person name="Labutti K."/>
            <person name="Lapidus A."/>
            <person name="Lindquist E."/>
            <person name="Lipzen A."/>
            <person name="Meier-Kolthoff J.P."/>
            <person name="Ohm R.A."/>
            <person name="Otillar R.P."/>
            <person name="Pangilinan J."/>
            <person name="Peng Y."/>
            <person name="Rokas A."/>
            <person name="Rosa C.A."/>
            <person name="Scheuner C."/>
            <person name="Sibirny A.A."/>
            <person name="Slot J.C."/>
            <person name="Stielow J.B."/>
            <person name="Sun H."/>
            <person name="Kurtzman C.P."/>
            <person name="Blackwell M."/>
            <person name="Grigoriev I.V."/>
            <person name="Jeffries T.W."/>
        </authorList>
    </citation>
    <scope>NUCLEOTIDE SEQUENCE [LARGE SCALE GENOMIC DNA]</scope>
    <source>
        <strain evidence="3">NRRL Y-17324</strain>
    </source>
</reference>
<keyword evidence="1" id="KW-1133">Transmembrane helix</keyword>
<keyword evidence="1" id="KW-0812">Transmembrane</keyword>
<dbReference type="Proteomes" id="UP000094285">
    <property type="component" value="Unassembled WGS sequence"/>
</dbReference>
<accession>A0A1E4SF08</accession>
<dbReference type="STRING" id="984487.A0A1E4SF08"/>
<feature type="transmembrane region" description="Helical" evidence="1">
    <location>
        <begin position="74"/>
        <end position="102"/>
    </location>
</feature>
<protein>
    <recommendedName>
        <fullName evidence="4">DUF4112 domain-containing protein</fullName>
    </recommendedName>
</protein>
<keyword evidence="1" id="KW-0472">Membrane</keyword>
<evidence type="ECO:0000256" key="1">
    <source>
        <dbReference type="SAM" id="Phobius"/>
    </source>
</evidence>
<dbReference type="RefSeq" id="XP_020063104.1">
    <property type="nucleotide sequence ID" value="XM_020208775.1"/>
</dbReference>